<dbReference type="PANTHER" id="PTHR42928">
    <property type="entry name" value="TRICARBOXYLATE-BINDING PROTEIN"/>
    <property type="match status" value="1"/>
</dbReference>
<evidence type="ECO:0008006" key="7">
    <source>
        <dbReference type="Google" id="ProtNLM"/>
    </source>
</evidence>
<organism evidence="4 6">
    <name type="scientific">Bordetella bronchialis</name>
    <dbReference type="NCBI Taxonomy" id="463025"/>
    <lineage>
        <taxon>Bacteria</taxon>
        <taxon>Pseudomonadati</taxon>
        <taxon>Pseudomonadota</taxon>
        <taxon>Betaproteobacteria</taxon>
        <taxon>Burkholderiales</taxon>
        <taxon>Alcaligenaceae</taxon>
        <taxon>Bordetella</taxon>
    </lineage>
</organism>
<dbReference type="RefSeq" id="WP_066349914.1">
    <property type="nucleotide sequence ID" value="NZ_CBCSFJ010000007.1"/>
</dbReference>
<evidence type="ECO:0000313" key="4">
    <source>
        <dbReference type="EMBL" id="ANN72282.1"/>
    </source>
</evidence>
<dbReference type="PIRSF" id="PIRSF017082">
    <property type="entry name" value="YflP"/>
    <property type="match status" value="1"/>
</dbReference>
<evidence type="ECO:0000313" key="3">
    <source>
        <dbReference type="EMBL" id="ANN67196.1"/>
    </source>
</evidence>
<dbReference type="SUPFAM" id="SSF53850">
    <property type="entry name" value="Periplasmic binding protein-like II"/>
    <property type="match status" value="1"/>
</dbReference>
<feature type="chain" id="PRO_5008258405" description="ABC transporter substrate-binding protein" evidence="2">
    <location>
        <begin position="23"/>
        <end position="322"/>
    </location>
</feature>
<dbReference type="PANTHER" id="PTHR42928:SF5">
    <property type="entry name" value="BLR1237 PROTEIN"/>
    <property type="match status" value="1"/>
</dbReference>
<feature type="signal peptide" evidence="2">
    <location>
        <begin position="1"/>
        <end position="22"/>
    </location>
</feature>
<gene>
    <name evidence="3" type="ORF">BAU06_13630</name>
    <name evidence="4" type="ORF">BAU08_13850</name>
</gene>
<dbReference type="KEGG" id="bbro:BAU06_13630"/>
<evidence type="ECO:0000313" key="6">
    <source>
        <dbReference type="Proteomes" id="UP000092213"/>
    </source>
</evidence>
<dbReference type="Gene3D" id="3.40.190.10">
    <property type="entry name" value="Periplasmic binding protein-like II"/>
    <property type="match status" value="1"/>
</dbReference>
<keyword evidence="5" id="KW-1185">Reference proteome</keyword>
<dbReference type="InterPro" id="IPR042100">
    <property type="entry name" value="Bug_dom1"/>
</dbReference>
<proteinExistence type="inferred from homology"/>
<dbReference type="STRING" id="463025.BAU08_13850"/>
<reference evidence="5 6" key="1">
    <citation type="submission" date="2016-06" db="EMBL/GenBank/DDBJ databases">
        <title>Complete genome sequences of Bordetella bronchialis and Bordetella flabilis.</title>
        <authorList>
            <person name="LiPuma J.J."/>
            <person name="Spilker T."/>
        </authorList>
    </citation>
    <scope>NUCLEOTIDE SEQUENCE [LARGE SCALE GENOMIC DNA]</scope>
    <source>
        <strain evidence="4 6">AU17976</strain>
        <strain evidence="3 5">AU3182</strain>
    </source>
</reference>
<name>A0A193FWZ5_9BORD</name>
<protein>
    <recommendedName>
        <fullName evidence="7">ABC transporter substrate-binding protein</fullName>
    </recommendedName>
</protein>
<keyword evidence="2" id="KW-0732">Signal</keyword>
<dbReference type="Proteomes" id="UP000092213">
    <property type="component" value="Chromosome"/>
</dbReference>
<dbReference type="EMBL" id="CP016171">
    <property type="protein sequence ID" value="ANN72282.1"/>
    <property type="molecule type" value="Genomic_DNA"/>
</dbReference>
<dbReference type="Pfam" id="PF03401">
    <property type="entry name" value="TctC"/>
    <property type="match status" value="1"/>
</dbReference>
<dbReference type="OrthoDB" id="8818816at2"/>
<dbReference type="Gene3D" id="3.40.190.150">
    <property type="entry name" value="Bordetella uptake gene, domain 1"/>
    <property type="match status" value="1"/>
</dbReference>
<evidence type="ECO:0000313" key="5">
    <source>
        <dbReference type="Proteomes" id="UP000091897"/>
    </source>
</evidence>
<comment type="similarity">
    <text evidence="1">Belongs to the UPF0065 (bug) family.</text>
</comment>
<evidence type="ECO:0000256" key="1">
    <source>
        <dbReference type="ARBA" id="ARBA00006987"/>
    </source>
</evidence>
<dbReference type="Proteomes" id="UP000091897">
    <property type="component" value="Chromosome"/>
</dbReference>
<evidence type="ECO:0000256" key="2">
    <source>
        <dbReference type="SAM" id="SignalP"/>
    </source>
</evidence>
<sequence length="322" mass="33318">MKPLAFLAAALCGIALHGTGVAGSYPERPVRMVVAFGPGTSTDTTARLFAEKLSGALGQAVIVENRAGAGGSIGTDYVAKAAPDGYTITMGTVGTLAINKGLYKRLPYDPVTSFVPIAMPGYTPTLLVTRANAPWNTVQELVAYAKAHPGTVTYASAGPGTSGHLAGAMMAEMSKTQMLHVPYKEGAQAVTAVMSGETDVLFYHPTAVMPQVKAGRLKALAASSARRSAAAPDVPTMQESGFPGFDLTAWYMLAAPAGVPRDVLATLGKAAAQVMQDPALRQKLADLGVEPSTLDTAALNPFIKTETAKWADIIVQANAALD</sequence>
<dbReference type="CDD" id="cd07012">
    <property type="entry name" value="PBP2_Bug_TTT"/>
    <property type="match status" value="1"/>
</dbReference>
<accession>A0A193FWZ5</accession>
<dbReference type="InterPro" id="IPR005064">
    <property type="entry name" value="BUG"/>
</dbReference>
<dbReference type="AlphaFoldDB" id="A0A193FWZ5"/>
<dbReference type="EMBL" id="CP016170">
    <property type="protein sequence ID" value="ANN67196.1"/>
    <property type="molecule type" value="Genomic_DNA"/>
</dbReference>